<dbReference type="SUPFAM" id="SSF54928">
    <property type="entry name" value="RNA-binding domain, RBD"/>
    <property type="match status" value="2"/>
</dbReference>
<feature type="region of interest" description="Disordered" evidence="3">
    <location>
        <begin position="379"/>
        <end position="401"/>
    </location>
</feature>
<dbReference type="Pfam" id="PF00076">
    <property type="entry name" value="RRM_1"/>
    <property type="match status" value="2"/>
</dbReference>
<accession>A0AAF0WJY3</accession>
<evidence type="ECO:0000256" key="2">
    <source>
        <dbReference type="PROSITE-ProRule" id="PRU00176"/>
    </source>
</evidence>
<dbReference type="PROSITE" id="PS50102">
    <property type="entry name" value="RRM"/>
    <property type="match status" value="2"/>
</dbReference>
<reference evidence="5" key="1">
    <citation type="journal article" date="2016" name="Nat. Genet.">
        <title>A high-quality carrot genome assembly provides new insights into carotenoid accumulation and asterid genome evolution.</title>
        <authorList>
            <person name="Iorizzo M."/>
            <person name="Ellison S."/>
            <person name="Senalik D."/>
            <person name="Zeng P."/>
            <person name="Satapoomin P."/>
            <person name="Huang J."/>
            <person name="Bowman M."/>
            <person name="Iovene M."/>
            <person name="Sanseverino W."/>
            <person name="Cavagnaro P."/>
            <person name="Yildiz M."/>
            <person name="Macko-Podgorni A."/>
            <person name="Moranska E."/>
            <person name="Grzebelus E."/>
            <person name="Grzebelus D."/>
            <person name="Ashrafi H."/>
            <person name="Zheng Z."/>
            <person name="Cheng S."/>
            <person name="Spooner D."/>
            <person name="Van Deynze A."/>
            <person name="Simon P."/>
        </authorList>
    </citation>
    <scope>NUCLEOTIDE SEQUENCE</scope>
    <source>
        <tissue evidence="5">Leaf</tissue>
    </source>
</reference>
<dbReference type="CDD" id="cd00590">
    <property type="entry name" value="RRM_SF"/>
    <property type="match status" value="1"/>
</dbReference>
<dbReference type="InterPro" id="IPR035979">
    <property type="entry name" value="RBD_domain_sf"/>
</dbReference>
<protein>
    <recommendedName>
        <fullName evidence="4">RRM domain-containing protein</fullName>
    </recommendedName>
</protein>
<dbReference type="Proteomes" id="UP000077755">
    <property type="component" value="Chromosome 3"/>
</dbReference>
<dbReference type="InterPro" id="IPR050886">
    <property type="entry name" value="RNA-binding_reg"/>
</dbReference>
<keyword evidence="1 2" id="KW-0694">RNA-binding</keyword>
<dbReference type="GO" id="GO:0003723">
    <property type="term" value="F:RNA binding"/>
    <property type="evidence" value="ECO:0007669"/>
    <property type="project" value="UniProtKB-UniRule"/>
</dbReference>
<evidence type="ECO:0000256" key="3">
    <source>
        <dbReference type="SAM" id="MobiDB-lite"/>
    </source>
</evidence>
<evidence type="ECO:0000313" key="6">
    <source>
        <dbReference type="Proteomes" id="UP000077755"/>
    </source>
</evidence>
<dbReference type="SMART" id="SM00360">
    <property type="entry name" value="RRM"/>
    <property type="match status" value="2"/>
</dbReference>
<evidence type="ECO:0000259" key="4">
    <source>
        <dbReference type="PROSITE" id="PS50102"/>
    </source>
</evidence>
<sequence length="401" mass="43533">MLQESLGDEALKKPKKVKKFKNKAIEEQDYNTKENQELQGNLKDSFEDEATKRETLKELLQPLSKDQIIEFLKFAVLEDKQLLSRITQLSDSDPVHRKLFVHGLAWDTTSEQVLSVFDQFGEIEECGVPVDKAGRAKGFAFVLYKTRGAAENALMERQKRIGNRVIYCQLASDGPVGGNSGGDEGGRKVFVANVAPYVDPERIRMFFEEFGELEEGPTGMDPVTGKFRGYCFFVYRSSEGCSKALEEPVKMFENCRLEVRLATDNFRNSKNQTGGLNNVAAGFGCSPSNVGGGNLDYNVGVNPGFYGSPAGMGHNSGYGSANQMMIPSMNQNGIATPIGANLQTFGFGANYGINSVSPSAIASYGSLPGLGGYQAQLGNSSAGSTAGTRPESSGHWSHFNL</sequence>
<dbReference type="InterPro" id="IPR000504">
    <property type="entry name" value="RRM_dom"/>
</dbReference>
<feature type="domain" description="RRM" evidence="4">
    <location>
        <begin position="187"/>
        <end position="264"/>
    </location>
</feature>
<feature type="domain" description="RRM" evidence="4">
    <location>
        <begin position="97"/>
        <end position="173"/>
    </location>
</feature>
<keyword evidence="6" id="KW-1185">Reference proteome</keyword>
<name>A0AAF0WJY3_DAUCS</name>
<dbReference type="GO" id="GO:0005634">
    <property type="term" value="C:nucleus"/>
    <property type="evidence" value="ECO:0007669"/>
    <property type="project" value="TreeGrafter"/>
</dbReference>
<proteinExistence type="predicted"/>
<dbReference type="Gene3D" id="3.30.70.330">
    <property type="match status" value="2"/>
</dbReference>
<organism evidence="5 6">
    <name type="scientific">Daucus carota subsp. sativus</name>
    <name type="common">Carrot</name>
    <dbReference type="NCBI Taxonomy" id="79200"/>
    <lineage>
        <taxon>Eukaryota</taxon>
        <taxon>Viridiplantae</taxon>
        <taxon>Streptophyta</taxon>
        <taxon>Embryophyta</taxon>
        <taxon>Tracheophyta</taxon>
        <taxon>Spermatophyta</taxon>
        <taxon>Magnoliopsida</taxon>
        <taxon>eudicotyledons</taxon>
        <taxon>Gunneridae</taxon>
        <taxon>Pentapetalae</taxon>
        <taxon>asterids</taxon>
        <taxon>campanulids</taxon>
        <taxon>Apiales</taxon>
        <taxon>Apiaceae</taxon>
        <taxon>Apioideae</taxon>
        <taxon>Scandiceae</taxon>
        <taxon>Daucinae</taxon>
        <taxon>Daucus</taxon>
        <taxon>Daucus sect. Daucus</taxon>
    </lineage>
</organism>
<dbReference type="PANTHER" id="PTHR48024">
    <property type="entry name" value="GEO13361P1-RELATED"/>
    <property type="match status" value="1"/>
</dbReference>
<dbReference type="EMBL" id="CP093345">
    <property type="protein sequence ID" value="WOG91054.1"/>
    <property type="molecule type" value="Genomic_DNA"/>
</dbReference>
<evidence type="ECO:0000256" key="1">
    <source>
        <dbReference type="ARBA" id="ARBA00022884"/>
    </source>
</evidence>
<gene>
    <name evidence="5" type="ORF">DCAR_0310302</name>
</gene>
<dbReference type="InterPro" id="IPR012677">
    <property type="entry name" value="Nucleotide-bd_a/b_plait_sf"/>
</dbReference>
<reference evidence="5" key="2">
    <citation type="submission" date="2022-03" db="EMBL/GenBank/DDBJ databases">
        <title>Draft title - Genomic analysis of global carrot germplasm unveils the trajectory of domestication and the origin of high carotenoid orange carrot.</title>
        <authorList>
            <person name="Iorizzo M."/>
            <person name="Ellison S."/>
            <person name="Senalik D."/>
            <person name="Macko-Podgorni A."/>
            <person name="Grzebelus D."/>
            <person name="Bostan H."/>
            <person name="Rolling W."/>
            <person name="Curaba J."/>
            <person name="Simon P."/>
        </authorList>
    </citation>
    <scope>NUCLEOTIDE SEQUENCE</scope>
    <source>
        <tissue evidence="5">Leaf</tissue>
    </source>
</reference>
<dbReference type="AlphaFoldDB" id="A0AAF0WJY3"/>
<dbReference type="PANTHER" id="PTHR48024:SF9">
    <property type="entry name" value="UBP1-ASSOCIATED PROTEINS 1A-RELATED"/>
    <property type="match status" value="1"/>
</dbReference>
<evidence type="ECO:0000313" key="5">
    <source>
        <dbReference type="EMBL" id="WOG91054.1"/>
    </source>
</evidence>